<keyword evidence="2" id="KW-1185">Reference proteome</keyword>
<dbReference type="Gene3D" id="2.120.10.10">
    <property type="match status" value="1"/>
</dbReference>
<dbReference type="OrthoDB" id="20875at2"/>
<comment type="caution">
    <text evidence="1">The sequence shown here is derived from an EMBL/GenBank/DDBJ whole genome shotgun (WGS) entry which is preliminary data.</text>
</comment>
<dbReference type="Proteomes" id="UP000006327">
    <property type="component" value="Unassembled WGS sequence"/>
</dbReference>
<dbReference type="AlphaFoldDB" id="K6XJN0"/>
<accession>K6XJN0</accession>
<dbReference type="eggNOG" id="COG1621">
    <property type="taxonomic scope" value="Bacteria"/>
</dbReference>
<dbReference type="STRING" id="493475.GARC_3896"/>
<proteinExistence type="predicted"/>
<evidence type="ECO:0000313" key="1">
    <source>
        <dbReference type="EMBL" id="GAC20849.1"/>
    </source>
</evidence>
<gene>
    <name evidence="1" type="ORF">GARC_3896</name>
</gene>
<name>K6XJN0_9ALTE</name>
<dbReference type="RefSeq" id="WP_007623191.1">
    <property type="nucleotide sequence ID" value="NZ_BAEO01000056.1"/>
</dbReference>
<protein>
    <submittedName>
        <fullName evidence="1">Signal peptide prediction</fullName>
    </submittedName>
</protein>
<sequence length="318" mass="35865">MQLNWLKKIGNKAVHNAFVDLCEFNQQLFCCYREAKNHISAEAGICILTLNKEGKVCNINRLKMANVDLRDPKLSITPDGRLLLIAYARKTNHNNGTLSVRNLCWVSQTGHSWSSHREFAAKGGWLWRVRWQQDIAYGFAYSKKNNTIHLYSGDPRRSFHCHQPNALSLQKHNKGYPNESDLLFEDDNAYAIVRRDADSYSAQLGTSGYPYKKWQWLDLGLYIGGPVMLKIAPKVAIVAGRIIKKGKLVTGLMQLNLSNGKLFELGILPSAGDNSYPGLVLDGQILYVSYYSSHQDNKSSVYLAQLDLSLLINKDELA</sequence>
<dbReference type="EMBL" id="BAEO01000056">
    <property type="protein sequence ID" value="GAC20849.1"/>
    <property type="molecule type" value="Genomic_DNA"/>
</dbReference>
<reference evidence="1 2" key="1">
    <citation type="journal article" date="2017" name="Antonie Van Leeuwenhoek">
        <title>Rhizobium rhizosphaerae sp. nov., a novel species isolated from rice rhizosphere.</title>
        <authorList>
            <person name="Zhao J.J."/>
            <person name="Zhang J."/>
            <person name="Zhang R.J."/>
            <person name="Zhang C.W."/>
            <person name="Yin H.Q."/>
            <person name="Zhang X.X."/>
        </authorList>
    </citation>
    <scope>NUCLEOTIDE SEQUENCE [LARGE SCALE GENOMIC DNA]</scope>
    <source>
        <strain evidence="1 2">BSs20135</strain>
    </source>
</reference>
<organism evidence="1 2">
    <name type="scientific">Paraglaciecola arctica BSs20135</name>
    <dbReference type="NCBI Taxonomy" id="493475"/>
    <lineage>
        <taxon>Bacteria</taxon>
        <taxon>Pseudomonadati</taxon>
        <taxon>Pseudomonadota</taxon>
        <taxon>Gammaproteobacteria</taxon>
        <taxon>Alteromonadales</taxon>
        <taxon>Alteromonadaceae</taxon>
        <taxon>Paraglaciecola</taxon>
    </lineage>
</organism>
<evidence type="ECO:0000313" key="2">
    <source>
        <dbReference type="Proteomes" id="UP000006327"/>
    </source>
</evidence>